<dbReference type="InterPro" id="IPR015797">
    <property type="entry name" value="NUDIX_hydrolase-like_dom_sf"/>
</dbReference>
<gene>
    <name evidence="2" type="ORF">A2803_05250</name>
</gene>
<dbReference type="CDD" id="cd02883">
    <property type="entry name" value="NUDIX_Hydrolase"/>
    <property type="match status" value="1"/>
</dbReference>
<dbReference type="AlphaFoldDB" id="A0A1F7YW01"/>
<organism evidence="2 3">
    <name type="scientific">Candidatus Woesebacteria bacterium RIFCSPHIGHO2_01_FULL_44_21</name>
    <dbReference type="NCBI Taxonomy" id="1802503"/>
    <lineage>
        <taxon>Bacteria</taxon>
        <taxon>Candidatus Woeseibacteriota</taxon>
    </lineage>
</organism>
<sequence>MDTENPYFRVFTEGIFQAETVTAEIVPSTRKLTENLQAQLDERWSDYQGKKWPNDENPSRFRYEGYEVVDGVVKLKVAPSISYKDSITWGPDLTQQYGQDAAPLPLMVSSLIETSDGKIVIGKRNGRADYKAGGLSGMGGAINIKEDTRPDGTLDILHALGREIEEESGVKLQEIKPTLHGIIYNPVSGTVNLGFVVTTSLSSDEIKKRPHDDENELLFIDIDPDTVQNLVLTRVNAFTTETLELLMSVGEQKFGKRWASETREIFRLRQISYAEAIKRGPSVVKKLEERDIKK</sequence>
<dbReference type="SUPFAM" id="SSF55811">
    <property type="entry name" value="Nudix"/>
    <property type="match status" value="1"/>
</dbReference>
<dbReference type="Gene3D" id="3.90.79.10">
    <property type="entry name" value="Nucleoside Triphosphate Pyrophosphohydrolase"/>
    <property type="match status" value="1"/>
</dbReference>
<dbReference type="InterPro" id="IPR000086">
    <property type="entry name" value="NUDIX_hydrolase_dom"/>
</dbReference>
<accession>A0A1F7YW01</accession>
<comment type="caution">
    <text evidence="2">The sequence shown here is derived from an EMBL/GenBank/DDBJ whole genome shotgun (WGS) entry which is preliminary data.</text>
</comment>
<evidence type="ECO:0000313" key="3">
    <source>
        <dbReference type="Proteomes" id="UP000178870"/>
    </source>
</evidence>
<dbReference type="PROSITE" id="PS51462">
    <property type="entry name" value="NUDIX"/>
    <property type="match status" value="1"/>
</dbReference>
<evidence type="ECO:0000259" key="1">
    <source>
        <dbReference type="PROSITE" id="PS51462"/>
    </source>
</evidence>
<name>A0A1F7YW01_9BACT</name>
<protein>
    <recommendedName>
        <fullName evidence="1">Nudix hydrolase domain-containing protein</fullName>
    </recommendedName>
</protein>
<proteinExistence type="predicted"/>
<dbReference type="Proteomes" id="UP000178870">
    <property type="component" value="Unassembled WGS sequence"/>
</dbReference>
<dbReference type="EMBL" id="MGGP01000025">
    <property type="protein sequence ID" value="OGM31447.1"/>
    <property type="molecule type" value="Genomic_DNA"/>
</dbReference>
<evidence type="ECO:0000313" key="2">
    <source>
        <dbReference type="EMBL" id="OGM31447.1"/>
    </source>
</evidence>
<feature type="domain" description="Nudix hydrolase" evidence="1">
    <location>
        <begin position="103"/>
        <end position="244"/>
    </location>
</feature>
<reference evidence="2 3" key="1">
    <citation type="journal article" date="2016" name="Nat. Commun.">
        <title>Thousands of microbial genomes shed light on interconnected biogeochemical processes in an aquifer system.</title>
        <authorList>
            <person name="Anantharaman K."/>
            <person name="Brown C.T."/>
            <person name="Hug L.A."/>
            <person name="Sharon I."/>
            <person name="Castelle C.J."/>
            <person name="Probst A.J."/>
            <person name="Thomas B.C."/>
            <person name="Singh A."/>
            <person name="Wilkins M.J."/>
            <person name="Karaoz U."/>
            <person name="Brodie E.L."/>
            <person name="Williams K.H."/>
            <person name="Hubbard S.S."/>
            <person name="Banfield J.F."/>
        </authorList>
    </citation>
    <scope>NUCLEOTIDE SEQUENCE [LARGE SCALE GENOMIC DNA]</scope>
</reference>